<accession>A0A852SXS0</accession>
<evidence type="ECO:0000256" key="2">
    <source>
        <dbReference type="SAM" id="Phobius"/>
    </source>
</evidence>
<proteinExistence type="predicted"/>
<evidence type="ECO:0000256" key="1">
    <source>
        <dbReference type="SAM" id="MobiDB-lite"/>
    </source>
</evidence>
<reference evidence="4 5" key="1">
    <citation type="submission" date="2020-07" db="EMBL/GenBank/DDBJ databases">
        <title>Sequencing the genomes of 1000 actinobacteria strains.</title>
        <authorList>
            <person name="Klenk H.-P."/>
        </authorList>
    </citation>
    <scope>NUCLEOTIDE SEQUENCE [LARGE SCALE GENOMIC DNA]</scope>
    <source>
        <strain evidence="4 5">DSM 23871</strain>
    </source>
</reference>
<feature type="region of interest" description="Disordered" evidence="1">
    <location>
        <begin position="164"/>
        <end position="190"/>
    </location>
</feature>
<dbReference type="RefSeq" id="WP_246297999.1">
    <property type="nucleotide sequence ID" value="NZ_BAAAPX010000001.1"/>
</dbReference>
<feature type="transmembrane region" description="Helical" evidence="2">
    <location>
        <begin position="6"/>
        <end position="25"/>
    </location>
</feature>
<protein>
    <recommendedName>
        <fullName evidence="3">PH domain-containing protein</fullName>
    </recommendedName>
</protein>
<evidence type="ECO:0000313" key="4">
    <source>
        <dbReference type="EMBL" id="NYD73677.1"/>
    </source>
</evidence>
<evidence type="ECO:0000259" key="3">
    <source>
        <dbReference type="Pfam" id="PF25362"/>
    </source>
</evidence>
<dbReference type="Proteomes" id="UP000589620">
    <property type="component" value="Unassembled WGS sequence"/>
</dbReference>
<evidence type="ECO:0000313" key="5">
    <source>
        <dbReference type="Proteomes" id="UP000589620"/>
    </source>
</evidence>
<dbReference type="AlphaFoldDB" id="A0A852SXS0"/>
<dbReference type="InterPro" id="IPR057446">
    <property type="entry name" value="PH_bac"/>
</dbReference>
<sequence length="190" mass="19324">MDKVLPTLGILAVVVIVIALAVVGWRRRVQRDTASGGGYSIPGTLSAPTASIEALYVATTRAGQPLERLALPGLAFRGTATVTVRPEGVELAVTGEQPVFVPAAVVTGIGAASVAIDRVVEKDGLLRLGWTTSGGTAADSYVRVVDPAGRAQLAAAIEDLVPRTDSAGTAGAETPGADTTGVDRPNDKEV</sequence>
<organism evidence="4 5">
    <name type="scientific">Leifsonia soli</name>
    <dbReference type="NCBI Taxonomy" id="582665"/>
    <lineage>
        <taxon>Bacteria</taxon>
        <taxon>Bacillati</taxon>
        <taxon>Actinomycetota</taxon>
        <taxon>Actinomycetes</taxon>
        <taxon>Micrococcales</taxon>
        <taxon>Microbacteriaceae</taxon>
        <taxon>Leifsonia</taxon>
    </lineage>
</organism>
<dbReference type="Pfam" id="PF25362">
    <property type="entry name" value="bPH_11"/>
    <property type="match status" value="1"/>
</dbReference>
<comment type="caution">
    <text evidence="4">The sequence shown here is derived from an EMBL/GenBank/DDBJ whole genome shotgun (WGS) entry which is preliminary data.</text>
</comment>
<keyword evidence="2" id="KW-0812">Transmembrane</keyword>
<name>A0A852SXS0_9MICO</name>
<keyword evidence="2" id="KW-1133">Transmembrane helix</keyword>
<dbReference type="EMBL" id="JACCBJ010000001">
    <property type="protein sequence ID" value="NYD73677.1"/>
    <property type="molecule type" value="Genomic_DNA"/>
</dbReference>
<keyword evidence="5" id="KW-1185">Reference proteome</keyword>
<gene>
    <name evidence="4" type="ORF">BJ963_001196</name>
</gene>
<feature type="domain" description="PH" evidence="3">
    <location>
        <begin position="41"/>
        <end position="157"/>
    </location>
</feature>
<keyword evidence="2" id="KW-0472">Membrane</keyword>